<proteinExistence type="predicted"/>
<sequence>MARARGRGRGRGQKTPIMNVGSSVGAPVEAIELREQEQVQNGEASFEDEVARSTKVARRLSLNTLSANTEVLENSDLESLDDENKVVNGQTMVQLEGKEVQEEEQKWKCALIAYVIGECPGYNTMKRYTLMNWSKVDKPKVFLHEYGARRLVIYVKWNHNQKKRCQREEDHGKKVTQTWQYKGPISQKTEQEKVHEQRKENNLSPQKNKQEEEQEIDKKLYQQTPRSIGEHSNNADKQLEFSLANFPILKAIPIRNGFESLKHNKMASLSIDKGGASKTC</sequence>
<dbReference type="PANTHER" id="PTHR33233">
    <property type="entry name" value="ENDONUCLEASE/EXONUCLEASE/PHOSPHATASE"/>
    <property type="match status" value="1"/>
</dbReference>
<protein>
    <recommendedName>
        <fullName evidence="2">DUF4283 domain-containing protein</fullName>
    </recommendedName>
</protein>
<feature type="region of interest" description="Disordered" evidence="1">
    <location>
        <begin position="1"/>
        <end position="21"/>
    </location>
</feature>
<accession>A0A6N2CLT7</accession>
<comment type="caution">
    <text evidence="3">The sequence shown here is derived from an EMBL/GenBank/DDBJ whole genome shotgun (WGS) entry which is preliminary data.</text>
</comment>
<dbReference type="EMBL" id="RXGB01000018">
    <property type="protein sequence ID" value="TMX05720.1"/>
    <property type="molecule type" value="Genomic_DNA"/>
</dbReference>
<dbReference type="Pfam" id="PF14111">
    <property type="entry name" value="DUF4283"/>
    <property type="match status" value="1"/>
</dbReference>
<gene>
    <name evidence="3" type="ORF">EJD97_005452</name>
</gene>
<evidence type="ECO:0000256" key="1">
    <source>
        <dbReference type="SAM" id="MobiDB-lite"/>
    </source>
</evidence>
<feature type="region of interest" description="Disordered" evidence="1">
    <location>
        <begin position="164"/>
        <end position="215"/>
    </location>
</feature>
<feature type="domain" description="DUF4283" evidence="2">
    <location>
        <begin position="104"/>
        <end position="147"/>
    </location>
</feature>
<feature type="compositionally biased region" description="Basic residues" evidence="1">
    <location>
        <begin position="1"/>
        <end position="12"/>
    </location>
</feature>
<organism evidence="3">
    <name type="scientific">Solanum chilense</name>
    <name type="common">Tomato</name>
    <name type="synonym">Lycopersicon chilense</name>
    <dbReference type="NCBI Taxonomy" id="4083"/>
    <lineage>
        <taxon>Eukaryota</taxon>
        <taxon>Viridiplantae</taxon>
        <taxon>Streptophyta</taxon>
        <taxon>Embryophyta</taxon>
        <taxon>Tracheophyta</taxon>
        <taxon>Spermatophyta</taxon>
        <taxon>Magnoliopsida</taxon>
        <taxon>eudicotyledons</taxon>
        <taxon>Gunneridae</taxon>
        <taxon>Pentapetalae</taxon>
        <taxon>asterids</taxon>
        <taxon>lamiids</taxon>
        <taxon>Solanales</taxon>
        <taxon>Solanaceae</taxon>
        <taxon>Solanoideae</taxon>
        <taxon>Solaneae</taxon>
        <taxon>Solanum</taxon>
        <taxon>Solanum subgen. Lycopersicon</taxon>
    </lineage>
</organism>
<name>A0A6N2CLT7_SOLCI</name>
<dbReference type="AlphaFoldDB" id="A0A6N2CLT7"/>
<reference evidence="3" key="1">
    <citation type="submission" date="2019-05" db="EMBL/GenBank/DDBJ databases">
        <title>The de novo reference genome and transcriptome assemblies of the wild tomato species Solanum chilense.</title>
        <authorList>
            <person name="Stam R."/>
            <person name="Nosenko T."/>
            <person name="Hoerger A.C."/>
            <person name="Stephan W."/>
            <person name="Seidel M.A."/>
            <person name="Kuhn J.M.M."/>
            <person name="Haberer G."/>
            <person name="Tellier A."/>
        </authorList>
    </citation>
    <scope>NUCLEOTIDE SEQUENCE</scope>
    <source>
        <tissue evidence="3">Mature leaves</tissue>
    </source>
</reference>
<evidence type="ECO:0000259" key="2">
    <source>
        <dbReference type="Pfam" id="PF14111"/>
    </source>
</evidence>
<dbReference type="PANTHER" id="PTHR33233:SF17">
    <property type="entry name" value="DUF4283 DOMAIN-CONTAINING PROTEIN"/>
    <property type="match status" value="1"/>
</dbReference>
<dbReference type="InterPro" id="IPR025558">
    <property type="entry name" value="DUF4283"/>
</dbReference>
<evidence type="ECO:0000313" key="3">
    <source>
        <dbReference type="EMBL" id="TMX05720.1"/>
    </source>
</evidence>
<feature type="compositionally biased region" description="Basic and acidic residues" evidence="1">
    <location>
        <begin position="189"/>
        <end position="201"/>
    </location>
</feature>